<dbReference type="AlphaFoldDB" id="L7W198"/>
<evidence type="ECO:0000256" key="1">
    <source>
        <dbReference type="SAM" id="MobiDB-lite"/>
    </source>
</evidence>
<accession>L7W198</accession>
<feature type="compositionally biased region" description="Polar residues" evidence="1">
    <location>
        <begin position="278"/>
        <end position="293"/>
    </location>
</feature>
<protein>
    <submittedName>
        <fullName evidence="2">Uncharacterized protein</fullName>
    </submittedName>
</protein>
<organism evidence="2">
    <name type="scientific">uncultured bacterium A1Q1_fos_1093</name>
    <dbReference type="NCBI Taxonomy" id="1256542"/>
    <lineage>
        <taxon>Bacteria</taxon>
        <taxon>environmental samples</taxon>
    </lineage>
</organism>
<feature type="region of interest" description="Disordered" evidence="1">
    <location>
        <begin position="269"/>
        <end position="293"/>
    </location>
</feature>
<proteinExistence type="predicted"/>
<reference evidence="2" key="1">
    <citation type="submission" date="2012-09" db="EMBL/GenBank/DDBJ databases">
        <title>Metagenomic Characterization of a Microbial Community in Wastewater Detects High Levels of Antibiotic Resistance.</title>
        <authorList>
            <person name="Abrams M."/>
            <person name="Caldwell A."/>
            <person name="Vandaei E."/>
            <person name="Lee W."/>
            <person name="Perrott J."/>
            <person name="Khan S.Y."/>
            <person name="Ta J."/>
            <person name="Romero D."/>
            <person name="Nguyen V."/>
            <person name="Pourmand N."/>
            <person name="Ouverney C.C."/>
        </authorList>
    </citation>
    <scope>NUCLEOTIDE SEQUENCE</scope>
</reference>
<dbReference type="EMBL" id="JX649898">
    <property type="protein sequence ID" value="AGC72310.1"/>
    <property type="molecule type" value="Genomic_DNA"/>
</dbReference>
<sequence length="390" mass="44157">MLHKFNLSALNDYSQRFARQVCDDFFIHNAAASGQHILNLTAVPQINLFVISSLYDKWKADAEAFRSPFFDFDNIEVKESLKQFMNVVSRNISVKREALEPILAEATKNTLILLIDPHSYFNEIFRNQPNFTVTSDTVQQLRKYIRFNKFVPQAVTEAMAERAFVYVNQAIEWSENAINQRSSELDSIEQWVGVFSEKVPLEVASLLKRVSRPEPVKIPEPEPNQSFFDTLIPDPDPIPVLPVEQPQEKKWNEVTPPSPPPVPVVPTYVSPPPPPTSLNESVASNGTSGKASLNDTLRNEQSSMSDMYQKQPIASISQNIPLNQKFMFIHHLFNGSNSAYETAIAELEQAPDFATARALITYKFASQHLWDMTGDVVGDLLEIVKRRFGQ</sequence>
<evidence type="ECO:0000313" key="2">
    <source>
        <dbReference type="EMBL" id="AGC72310.1"/>
    </source>
</evidence>
<name>L7W198_9BACT</name>